<dbReference type="PANTHER" id="PTHR13604">
    <property type="entry name" value="DC12-RELATED"/>
    <property type="match status" value="1"/>
</dbReference>
<keyword evidence="2 8" id="KW-0645">Protease</keyword>
<evidence type="ECO:0000256" key="1">
    <source>
        <dbReference type="ARBA" id="ARBA00008136"/>
    </source>
</evidence>
<evidence type="ECO:0000256" key="3">
    <source>
        <dbReference type="ARBA" id="ARBA00022763"/>
    </source>
</evidence>
<gene>
    <name evidence="9" type="ORF">ACFFRN_16070</name>
</gene>
<dbReference type="SUPFAM" id="SSF143081">
    <property type="entry name" value="BB1717-like"/>
    <property type="match status" value="1"/>
</dbReference>
<name>A0ABV5PY25_9ACTN</name>
<keyword evidence="4 8" id="KW-0378">Hydrolase</keyword>
<evidence type="ECO:0000256" key="5">
    <source>
        <dbReference type="ARBA" id="ARBA00023124"/>
    </source>
</evidence>
<dbReference type="EC" id="3.4.-.-" evidence="8"/>
<evidence type="ECO:0000256" key="2">
    <source>
        <dbReference type="ARBA" id="ARBA00022670"/>
    </source>
</evidence>
<sequence length="248" mass="28478">MCGRYASARKKHELLEEFEVEQDASPDEELQPDYNVAPTKQVYAVLSRVPKEAERAVRQLRVMRWGLVPVWAKDPSIGSRMINARLETVAEKPAFKRAFASRRCLLPADGYFEWMPVEGEKKRKQPFYIHPEDDGVLAMAGLYEFWKDPTRAEDDPLKWLVTCTVITTQAEDDLGHIHDRMPMMIERERWAEWLDPTLTDTEQASRLLVPADSGRLVAYPVSTDVNSVRNNGPHLIEPQEPEEEGALF</sequence>
<comment type="caution">
    <text evidence="9">The sequence shown here is derived from an EMBL/GenBank/DDBJ whole genome shotgun (WGS) entry which is preliminary data.</text>
</comment>
<evidence type="ECO:0000256" key="4">
    <source>
        <dbReference type="ARBA" id="ARBA00022801"/>
    </source>
</evidence>
<dbReference type="GO" id="GO:0016787">
    <property type="term" value="F:hydrolase activity"/>
    <property type="evidence" value="ECO:0007669"/>
    <property type="project" value="UniProtKB-KW"/>
</dbReference>
<evidence type="ECO:0000256" key="8">
    <source>
        <dbReference type="RuleBase" id="RU364100"/>
    </source>
</evidence>
<protein>
    <recommendedName>
        <fullName evidence="8">Abasic site processing protein</fullName>
        <ecNumber evidence="8">3.4.-.-</ecNumber>
    </recommendedName>
</protein>
<proteinExistence type="inferred from homology"/>
<dbReference type="InterPro" id="IPR036590">
    <property type="entry name" value="SRAP-like"/>
</dbReference>
<evidence type="ECO:0000313" key="10">
    <source>
        <dbReference type="Proteomes" id="UP001589646"/>
    </source>
</evidence>
<keyword evidence="10" id="KW-1185">Reference proteome</keyword>
<keyword evidence="7" id="KW-0456">Lyase</keyword>
<reference evidence="9 10" key="1">
    <citation type="submission" date="2024-09" db="EMBL/GenBank/DDBJ databases">
        <authorList>
            <person name="Sun Q."/>
            <person name="Mori K."/>
        </authorList>
    </citation>
    <scope>NUCLEOTIDE SEQUENCE [LARGE SCALE GENOMIC DNA]</scope>
    <source>
        <strain evidence="9 10">JCM 3323</strain>
    </source>
</reference>
<evidence type="ECO:0000313" key="9">
    <source>
        <dbReference type="EMBL" id="MFB9528132.1"/>
    </source>
</evidence>
<dbReference type="Proteomes" id="UP001589646">
    <property type="component" value="Unassembled WGS sequence"/>
</dbReference>
<keyword evidence="3" id="KW-0227">DNA damage</keyword>
<keyword evidence="6" id="KW-0238">DNA-binding</keyword>
<dbReference type="EMBL" id="JBHMCE010000005">
    <property type="protein sequence ID" value="MFB9528132.1"/>
    <property type="molecule type" value="Genomic_DNA"/>
</dbReference>
<dbReference type="PANTHER" id="PTHR13604:SF0">
    <property type="entry name" value="ABASIC SITE PROCESSING PROTEIN HMCES"/>
    <property type="match status" value="1"/>
</dbReference>
<dbReference type="RefSeq" id="WP_346129323.1">
    <property type="nucleotide sequence ID" value="NZ_BAAAXC010000015.1"/>
</dbReference>
<accession>A0ABV5PY25</accession>
<dbReference type="Pfam" id="PF02586">
    <property type="entry name" value="SRAP"/>
    <property type="match status" value="1"/>
</dbReference>
<evidence type="ECO:0000256" key="7">
    <source>
        <dbReference type="ARBA" id="ARBA00023239"/>
    </source>
</evidence>
<evidence type="ECO:0000256" key="6">
    <source>
        <dbReference type="ARBA" id="ARBA00023125"/>
    </source>
</evidence>
<dbReference type="Gene3D" id="3.90.1680.10">
    <property type="entry name" value="SOS response associated peptidase-like"/>
    <property type="match status" value="1"/>
</dbReference>
<comment type="similarity">
    <text evidence="1 8">Belongs to the SOS response-associated peptidase family.</text>
</comment>
<dbReference type="InterPro" id="IPR003738">
    <property type="entry name" value="SRAP"/>
</dbReference>
<keyword evidence="5" id="KW-0190">Covalent protein-DNA linkage</keyword>
<organism evidence="9 10">
    <name type="scientific">Nonomuraea roseola</name>
    <dbReference type="NCBI Taxonomy" id="46179"/>
    <lineage>
        <taxon>Bacteria</taxon>
        <taxon>Bacillati</taxon>
        <taxon>Actinomycetota</taxon>
        <taxon>Actinomycetes</taxon>
        <taxon>Streptosporangiales</taxon>
        <taxon>Streptosporangiaceae</taxon>
        <taxon>Nonomuraea</taxon>
    </lineage>
</organism>